<dbReference type="GO" id="GO:0003677">
    <property type="term" value="F:DNA binding"/>
    <property type="evidence" value="ECO:0007669"/>
    <property type="project" value="UniProtKB-UniRule"/>
</dbReference>
<protein>
    <recommendedName>
        <fullName evidence="2">SpoVT-AbrB domain-containing protein</fullName>
    </recommendedName>
</protein>
<dbReference type="NCBIfam" id="TIGR01439">
    <property type="entry name" value="lp_hng_hel_AbrB"/>
    <property type="match status" value="1"/>
</dbReference>
<organism evidence="3">
    <name type="scientific">uncultured Chloroflexia bacterium</name>
    <dbReference type="NCBI Taxonomy" id="1672391"/>
    <lineage>
        <taxon>Bacteria</taxon>
        <taxon>Bacillati</taxon>
        <taxon>Chloroflexota</taxon>
        <taxon>Chloroflexia</taxon>
        <taxon>environmental samples</taxon>
    </lineage>
</organism>
<evidence type="ECO:0000313" key="3">
    <source>
        <dbReference type="EMBL" id="CAA9344901.1"/>
    </source>
</evidence>
<gene>
    <name evidence="3" type="ORF">AVDCRST_MAG93-6838</name>
</gene>
<dbReference type="PROSITE" id="PS51740">
    <property type="entry name" value="SPOVT_ABRB"/>
    <property type="match status" value="1"/>
</dbReference>
<proteinExistence type="predicted"/>
<sequence>MTTQTTKMTRKGQVTIPVEIRNALDLHEGDHFIVRRDDHRVVLERASDRLRSAKGALAKYALAVPPSPEEEQAAIERAVIDDYLASLARE</sequence>
<dbReference type="SUPFAM" id="SSF89447">
    <property type="entry name" value="AbrB/MazE/MraZ-like"/>
    <property type="match status" value="1"/>
</dbReference>
<dbReference type="InterPro" id="IPR037914">
    <property type="entry name" value="SpoVT-AbrB_sf"/>
</dbReference>
<name>A0A6J4LYJ0_9CHLR</name>
<accession>A0A6J4LYJ0</accession>
<dbReference type="SMART" id="SM00966">
    <property type="entry name" value="SpoVT_AbrB"/>
    <property type="match status" value="1"/>
</dbReference>
<evidence type="ECO:0000256" key="1">
    <source>
        <dbReference type="PROSITE-ProRule" id="PRU01076"/>
    </source>
</evidence>
<dbReference type="Pfam" id="PF04014">
    <property type="entry name" value="MazE_antitoxin"/>
    <property type="match status" value="1"/>
</dbReference>
<dbReference type="AlphaFoldDB" id="A0A6J4LYJ0"/>
<keyword evidence="1" id="KW-0238">DNA-binding</keyword>
<dbReference type="InterPro" id="IPR007159">
    <property type="entry name" value="SpoVT-AbrB_dom"/>
</dbReference>
<reference evidence="3" key="1">
    <citation type="submission" date="2020-02" db="EMBL/GenBank/DDBJ databases">
        <authorList>
            <person name="Meier V. D."/>
        </authorList>
    </citation>
    <scope>NUCLEOTIDE SEQUENCE</scope>
    <source>
        <strain evidence="3">AVDCRST_MAG93</strain>
    </source>
</reference>
<evidence type="ECO:0000259" key="2">
    <source>
        <dbReference type="PROSITE" id="PS51740"/>
    </source>
</evidence>
<dbReference type="EMBL" id="CADCTR010002301">
    <property type="protein sequence ID" value="CAA9344901.1"/>
    <property type="molecule type" value="Genomic_DNA"/>
</dbReference>
<feature type="domain" description="SpoVT-AbrB" evidence="2">
    <location>
        <begin position="3"/>
        <end position="48"/>
    </location>
</feature>
<dbReference type="Gene3D" id="2.10.260.10">
    <property type="match status" value="1"/>
</dbReference>